<protein>
    <submittedName>
        <fullName evidence="2">DUS-like FMN-binding domain-containing protein</fullName>
    </submittedName>
</protein>
<dbReference type="AlphaFoldDB" id="A0A915B587"/>
<organism evidence="1 2">
    <name type="scientific">Parascaris univalens</name>
    <name type="common">Nematode worm</name>
    <dbReference type="NCBI Taxonomy" id="6257"/>
    <lineage>
        <taxon>Eukaryota</taxon>
        <taxon>Metazoa</taxon>
        <taxon>Ecdysozoa</taxon>
        <taxon>Nematoda</taxon>
        <taxon>Chromadorea</taxon>
        <taxon>Rhabditida</taxon>
        <taxon>Spirurina</taxon>
        <taxon>Ascaridomorpha</taxon>
        <taxon>Ascaridoidea</taxon>
        <taxon>Ascarididae</taxon>
        <taxon>Parascaris</taxon>
    </lineage>
</organism>
<reference evidence="2" key="1">
    <citation type="submission" date="2022-11" db="UniProtKB">
        <authorList>
            <consortium name="WormBaseParasite"/>
        </authorList>
    </citation>
    <scope>IDENTIFICATION</scope>
</reference>
<dbReference type="WBParaSite" id="PgR027_g086_t02">
    <property type="protein sequence ID" value="PgR027_g086_t02"/>
    <property type="gene ID" value="PgR027_g086"/>
</dbReference>
<accession>A0A915B587</accession>
<proteinExistence type="predicted"/>
<sequence length="60" mass="6899">MVDALAKVHSIQTSETVLHERRGHSLEGAVNSLIMKSSVAHMIIAYRPFFYKYEDRFLCT</sequence>
<evidence type="ECO:0000313" key="1">
    <source>
        <dbReference type="Proteomes" id="UP000887569"/>
    </source>
</evidence>
<dbReference type="Proteomes" id="UP000887569">
    <property type="component" value="Unplaced"/>
</dbReference>
<evidence type="ECO:0000313" key="2">
    <source>
        <dbReference type="WBParaSite" id="PgR027_g086_t02"/>
    </source>
</evidence>
<keyword evidence="1" id="KW-1185">Reference proteome</keyword>
<name>A0A915B587_PARUN</name>